<sequence>MSVEKEYFQQIRNLVRWLTAAVAIFLIVTVGFVVYQHTFNQVIEPDFDSKIVVDPSKVQGAPSSEVGYRSKFDSPKRIATYATASRTPLEDLQGTITPSDLHFERHHAGIPEIDPEQHELLIHGLVEKPIRLKLSDIKKYPSVSRICFIECSGNFRYGKREMTPGEVCGLTSQSEWTGVLLSTVLRDLGVKSEAKWLLAEGADGALMARSVPLKEALTEAIIAYGQNGEAIRPQQGYPMRLVIPGFEGNTQIKWLRRIEVTDEPVMTREETSKYTEKVKDGKIRMFSLVMDARSIVTYPAYPKKIEKGWQELRGIAWSGRGKVTKVLVSVDNGKTWQEAHLQGPVLEKAHTAFKFMWNWDGKPTRVLSKAIDETGYEQPTYNQLVKARESKGGYHFNPVVGWDIEKSGEVYLADIKDI</sequence>
<organism evidence="8 9">
    <name type="scientific">Sphingobacterium corticibacterium</name>
    <dbReference type="NCBI Taxonomy" id="2484746"/>
    <lineage>
        <taxon>Bacteria</taxon>
        <taxon>Pseudomonadati</taxon>
        <taxon>Bacteroidota</taxon>
        <taxon>Sphingobacteriia</taxon>
        <taxon>Sphingobacteriales</taxon>
        <taxon>Sphingobacteriaceae</taxon>
        <taxon>Sphingobacterium</taxon>
    </lineage>
</organism>
<dbReference type="InterPro" id="IPR014756">
    <property type="entry name" value="Ig_E-set"/>
</dbReference>
<dbReference type="GO" id="GO:0020037">
    <property type="term" value="F:heme binding"/>
    <property type="evidence" value="ECO:0007669"/>
    <property type="project" value="TreeGrafter"/>
</dbReference>
<dbReference type="GO" id="GO:0050310">
    <property type="term" value="F:sulfite dehydrogenase activity"/>
    <property type="evidence" value="ECO:0007669"/>
    <property type="project" value="UniProtKB-EC"/>
</dbReference>
<dbReference type="PANTHER" id="PTHR19372:SF7">
    <property type="entry name" value="SULFITE OXIDASE, MITOCHONDRIAL"/>
    <property type="match status" value="1"/>
</dbReference>
<dbReference type="NCBIfam" id="TIGR04555">
    <property type="entry name" value="sulfite_DH_soxC"/>
    <property type="match status" value="1"/>
</dbReference>
<evidence type="ECO:0000256" key="4">
    <source>
        <dbReference type="ARBA" id="ARBA00023002"/>
    </source>
</evidence>
<accession>A0A4Q6XFV7</accession>
<evidence type="ECO:0000313" key="9">
    <source>
        <dbReference type="Proteomes" id="UP000292855"/>
    </source>
</evidence>
<comment type="caution">
    <text evidence="8">The sequence shown here is derived from an EMBL/GenBank/DDBJ whole genome shotgun (WGS) entry which is preliminary data.</text>
</comment>
<dbReference type="GO" id="GO:0006790">
    <property type="term" value="P:sulfur compound metabolic process"/>
    <property type="evidence" value="ECO:0007669"/>
    <property type="project" value="TreeGrafter"/>
</dbReference>
<dbReference type="PRINTS" id="PR00407">
    <property type="entry name" value="EUMOPTERIN"/>
</dbReference>
<dbReference type="Pfam" id="PF03404">
    <property type="entry name" value="Mo-co_dimer"/>
    <property type="match status" value="1"/>
</dbReference>
<dbReference type="InterPro" id="IPR030835">
    <property type="entry name" value="Sulfite_DH_SoxC"/>
</dbReference>
<evidence type="ECO:0000259" key="6">
    <source>
        <dbReference type="Pfam" id="PF00174"/>
    </source>
</evidence>
<dbReference type="SUPFAM" id="SSF81296">
    <property type="entry name" value="E set domains"/>
    <property type="match status" value="1"/>
</dbReference>
<dbReference type="SUPFAM" id="SSF56524">
    <property type="entry name" value="Oxidoreductase molybdopterin-binding domain"/>
    <property type="match status" value="1"/>
</dbReference>
<dbReference type="RefSeq" id="WP_130142903.1">
    <property type="nucleotide sequence ID" value="NZ_SGIT01000004.1"/>
</dbReference>
<dbReference type="GO" id="GO:0008482">
    <property type="term" value="F:sulfite oxidase activity"/>
    <property type="evidence" value="ECO:0007669"/>
    <property type="project" value="TreeGrafter"/>
</dbReference>
<proteinExistence type="predicted"/>
<keyword evidence="4 8" id="KW-0560">Oxidoreductase</keyword>
<keyword evidence="5" id="KW-0812">Transmembrane</keyword>
<dbReference type="EC" id="1.8.2.1" evidence="8"/>
<feature type="transmembrane region" description="Helical" evidence="5">
    <location>
        <begin position="14"/>
        <end position="35"/>
    </location>
</feature>
<keyword evidence="5" id="KW-0472">Membrane</keyword>
<evidence type="ECO:0000313" key="8">
    <source>
        <dbReference type="EMBL" id="RZF58353.1"/>
    </source>
</evidence>
<dbReference type="EMBL" id="SGIT01000004">
    <property type="protein sequence ID" value="RZF58353.1"/>
    <property type="molecule type" value="Genomic_DNA"/>
</dbReference>
<evidence type="ECO:0000259" key="7">
    <source>
        <dbReference type="Pfam" id="PF03404"/>
    </source>
</evidence>
<dbReference type="Gene3D" id="3.90.420.10">
    <property type="entry name" value="Oxidoreductase, molybdopterin-binding domain"/>
    <property type="match status" value="1"/>
</dbReference>
<reference evidence="8 9" key="1">
    <citation type="submission" date="2019-02" db="EMBL/GenBank/DDBJ databases">
        <authorList>
            <person name="Li Y."/>
        </authorList>
    </citation>
    <scope>NUCLEOTIDE SEQUENCE [LARGE SCALE GENOMIC DNA]</scope>
    <source>
        <strain evidence="8 9">30C10-4-7</strain>
    </source>
</reference>
<dbReference type="InterPro" id="IPR008335">
    <property type="entry name" value="Mopterin_OxRdtase_euk"/>
</dbReference>
<evidence type="ECO:0000256" key="5">
    <source>
        <dbReference type="SAM" id="Phobius"/>
    </source>
</evidence>
<comment type="cofactor">
    <cofactor evidence="1">
        <name>Mo-molybdopterin</name>
        <dbReference type="ChEBI" id="CHEBI:71302"/>
    </cofactor>
</comment>
<dbReference type="PANTHER" id="PTHR19372">
    <property type="entry name" value="SULFITE REDUCTASE"/>
    <property type="match status" value="1"/>
</dbReference>
<evidence type="ECO:0000256" key="3">
    <source>
        <dbReference type="ARBA" id="ARBA00022723"/>
    </source>
</evidence>
<keyword evidence="9" id="KW-1185">Reference proteome</keyword>
<keyword evidence="5" id="KW-1133">Transmembrane helix</keyword>
<evidence type="ECO:0000256" key="2">
    <source>
        <dbReference type="ARBA" id="ARBA00022505"/>
    </source>
</evidence>
<dbReference type="OrthoDB" id="9778777at2"/>
<gene>
    <name evidence="8" type="primary">soxC</name>
    <name evidence="8" type="ORF">EWE74_17210</name>
</gene>
<dbReference type="Pfam" id="PF00174">
    <property type="entry name" value="Oxidored_molyb"/>
    <property type="match status" value="1"/>
</dbReference>
<keyword evidence="3" id="KW-0479">Metal-binding</keyword>
<protein>
    <submittedName>
        <fullName evidence="8">Sulfite dehydrogenase</fullName>
        <ecNumber evidence="8">1.8.2.1</ecNumber>
    </submittedName>
</protein>
<feature type="domain" description="Oxidoreductase molybdopterin-binding" evidence="6">
    <location>
        <begin position="107"/>
        <end position="265"/>
    </location>
</feature>
<dbReference type="GO" id="GO:0030151">
    <property type="term" value="F:molybdenum ion binding"/>
    <property type="evidence" value="ECO:0007669"/>
    <property type="project" value="InterPro"/>
</dbReference>
<dbReference type="Proteomes" id="UP000292855">
    <property type="component" value="Unassembled WGS sequence"/>
</dbReference>
<dbReference type="GO" id="GO:0043546">
    <property type="term" value="F:molybdopterin cofactor binding"/>
    <property type="evidence" value="ECO:0007669"/>
    <property type="project" value="TreeGrafter"/>
</dbReference>
<dbReference type="InterPro" id="IPR000572">
    <property type="entry name" value="OxRdtase_Mopterin-bd_dom"/>
</dbReference>
<evidence type="ECO:0000256" key="1">
    <source>
        <dbReference type="ARBA" id="ARBA00001924"/>
    </source>
</evidence>
<dbReference type="AlphaFoldDB" id="A0A4Q6XFV7"/>
<name>A0A4Q6XFV7_9SPHI</name>
<dbReference type="Gene3D" id="2.60.40.650">
    <property type="match status" value="1"/>
</dbReference>
<feature type="domain" description="Moybdenum cofactor oxidoreductase dimerisation" evidence="7">
    <location>
        <begin position="289"/>
        <end position="380"/>
    </location>
</feature>
<keyword evidence="2" id="KW-0500">Molybdenum</keyword>
<dbReference type="InterPro" id="IPR036374">
    <property type="entry name" value="OxRdtase_Mopterin-bd_sf"/>
</dbReference>
<dbReference type="InterPro" id="IPR005066">
    <property type="entry name" value="MoCF_OxRdtse_dimer"/>
</dbReference>